<feature type="transmembrane region" description="Helical" evidence="1">
    <location>
        <begin position="80"/>
        <end position="100"/>
    </location>
</feature>
<evidence type="ECO:0000256" key="1">
    <source>
        <dbReference type="SAM" id="Phobius"/>
    </source>
</evidence>
<name>A0A0U5F8U4_9PROT</name>
<sequence length="108" mass="11574">MGHVRGRNFSPIVGIEPLDNTKPHPILRALLPPVQTPKHREDRLKAIASALQTIALAVVGVGLITPLFSPAARLVPHTAALALVVALGIETLSLLFLLYIPYTSKEEG</sequence>
<dbReference type="PATRIC" id="fig|431306.5.peg.2919"/>
<accession>A0A0U5F8U4</accession>
<evidence type="ECO:0000313" key="2">
    <source>
        <dbReference type="EMBL" id="CEF57481.1"/>
    </source>
</evidence>
<keyword evidence="1" id="KW-0472">Membrane</keyword>
<proteinExistence type="predicted"/>
<dbReference type="AlphaFoldDB" id="A0A0U5F8U4"/>
<dbReference type="EMBL" id="LN609303">
    <property type="protein sequence ID" value="CEF57481.1"/>
    <property type="molecule type" value="Genomic_DNA"/>
</dbReference>
<dbReference type="Proteomes" id="UP000068250">
    <property type="component" value="Plasmid 1P"/>
</dbReference>
<gene>
    <name evidence="2" type="ORF">AGA_1P181</name>
</gene>
<geneLocation type="plasmid" evidence="3">
    <name>1P</name>
</geneLocation>
<evidence type="ECO:0000313" key="3">
    <source>
        <dbReference type="Proteomes" id="UP000068250"/>
    </source>
</evidence>
<protein>
    <submittedName>
        <fullName evidence="2">Uncharacterized protein</fullName>
    </submittedName>
</protein>
<keyword evidence="1" id="KW-1133">Transmembrane helix</keyword>
<feature type="transmembrane region" description="Helical" evidence="1">
    <location>
        <begin position="46"/>
        <end position="68"/>
    </location>
</feature>
<reference evidence="3" key="1">
    <citation type="submission" date="2014-09" db="EMBL/GenBank/DDBJ databases">
        <authorList>
            <person name="Illeghems K.G."/>
        </authorList>
    </citation>
    <scope>NUCLEOTIDE SEQUENCE [LARGE SCALE GENOMIC DNA]</scope>
    <source>
        <strain evidence="3">LMG 23848T</strain>
        <plasmid evidence="3">1P</plasmid>
    </source>
</reference>
<keyword evidence="1" id="KW-0812">Transmembrane</keyword>
<organism evidence="2 3">
    <name type="scientific">Acetobacter ghanensis</name>
    <dbReference type="NCBI Taxonomy" id="431306"/>
    <lineage>
        <taxon>Bacteria</taxon>
        <taxon>Pseudomonadati</taxon>
        <taxon>Pseudomonadota</taxon>
        <taxon>Alphaproteobacteria</taxon>
        <taxon>Acetobacterales</taxon>
        <taxon>Acetobacteraceae</taxon>
        <taxon>Acetobacter</taxon>
    </lineage>
</organism>